<dbReference type="Pfam" id="PF13519">
    <property type="entry name" value="VWA_2"/>
    <property type="match status" value="1"/>
</dbReference>
<dbReference type="SUPFAM" id="SSF53300">
    <property type="entry name" value="vWA-like"/>
    <property type="match status" value="1"/>
</dbReference>
<protein>
    <submittedName>
        <fullName evidence="3">VWA domain-containing protein</fullName>
    </submittedName>
</protein>
<feature type="transmembrane region" description="Helical" evidence="1">
    <location>
        <begin position="315"/>
        <end position="332"/>
    </location>
</feature>
<keyword evidence="4" id="KW-1185">Reference proteome</keyword>
<sequence length="342" mass="38389">MPEGGFHFAQPLWFWLLLTLIPVAWWLWRSAARAARGPIHRYADPHLMPHLTGTREPKARERWGRFLYWSLLWTLLVAAMAGPRWDYEDRPLRDPGRHLLILLDISRSMLVEDVAPNRLIRARHEIEDLLRLGQDLRLGLIAFASVPHLISPVSDDTAVIRASLPVLTTDMVRLQGTRLLPALDRAERLLASLPDEASRAILLISDGDFDEPGLAERVAELAARGIRVHALGVGTADGGRVPGPQGGSVIDHRGQPVRSVLNEALMRDLSTAGGGVYRQASRGDEDTRAILKAATASPSATRISDDRALIWNERYYVPVLLVMTLLLFRFLPWPPRQRRTRE</sequence>
<reference evidence="3 4" key="1">
    <citation type="submission" date="2024-05" db="EMBL/GenBank/DDBJ databases">
        <title>Genome Sequence and Characterization of the New Strain Purple Sulfur Bacterium of Genus Thioalkalicoccus.</title>
        <authorList>
            <person name="Bryantseva I.A."/>
            <person name="Kyndt J.A."/>
            <person name="Imhoff J.F."/>
        </authorList>
    </citation>
    <scope>NUCLEOTIDE SEQUENCE [LARGE SCALE GENOMIC DNA]</scope>
    <source>
        <strain evidence="3 4">Um2</strain>
    </source>
</reference>
<dbReference type="EMBL" id="JBDKXB010000004">
    <property type="protein sequence ID" value="MEY6431764.1"/>
    <property type="molecule type" value="Genomic_DNA"/>
</dbReference>
<comment type="caution">
    <text evidence="3">The sequence shown here is derived from an EMBL/GenBank/DDBJ whole genome shotgun (WGS) entry which is preliminary data.</text>
</comment>
<evidence type="ECO:0000256" key="1">
    <source>
        <dbReference type="SAM" id="Phobius"/>
    </source>
</evidence>
<dbReference type="PROSITE" id="PS50234">
    <property type="entry name" value="VWFA"/>
    <property type="match status" value="1"/>
</dbReference>
<accession>A0ABV4BCP6</accession>
<dbReference type="Proteomes" id="UP001564408">
    <property type="component" value="Unassembled WGS sequence"/>
</dbReference>
<dbReference type="InterPro" id="IPR050768">
    <property type="entry name" value="UPF0353/GerABKA_families"/>
</dbReference>
<keyword evidence="1" id="KW-0472">Membrane</keyword>
<dbReference type="SMART" id="SM00327">
    <property type="entry name" value="VWA"/>
    <property type="match status" value="1"/>
</dbReference>
<feature type="domain" description="VWFA" evidence="2">
    <location>
        <begin position="98"/>
        <end position="234"/>
    </location>
</feature>
<evidence type="ECO:0000259" key="2">
    <source>
        <dbReference type="PROSITE" id="PS50234"/>
    </source>
</evidence>
<gene>
    <name evidence="3" type="ORF">ABC977_05000</name>
</gene>
<feature type="transmembrane region" description="Helical" evidence="1">
    <location>
        <begin position="12"/>
        <end position="28"/>
    </location>
</feature>
<evidence type="ECO:0000313" key="3">
    <source>
        <dbReference type="EMBL" id="MEY6431764.1"/>
    </source>
</evidence>
<dbReference type="Gene3D" id="3.40.50.410">
    <property type="entry name" value="von Willebrand factor, type A domain"/>
    <property type="match status" value="1"/>
</dbReference>
<dbReference type="PANTHER" id="PTHR22550">
    <property type="entry name" value="SPORE GERMINATION PROTEIN"/>
    <property type="match status" value="1"/>
</dbReference>
<dbReference type="InterPro" id="IPR036465">
    <property type="entry name" value="vWFA_dom_sf"/>
</dbReference>
<dbReference type="InterPro" id="IPR002035">
    <property type="entry name" value="VWF_A"/>
</dbReference>
<dbReference type="RefSeq" id="WP_369666146.1">
    <property type="nucleotide sequence ID" value="NZ_JBDKXB010000004.1"/>
</dbReference>
<name>A0ABV4BCP6_9GAMM</name>
<proteinExistence type="predicted"/>
<keyword evidence="1" id="KW-1133">Transmembrane helix</keyword>
<feature type="transmembrane region" description="Helical" evidence="1">
    <location>
        <begin position="66"/>
        <end position="85"/>
    </location>
</feature>
<dbReference type="PANTHER" id="PTHR22550:SF14">
    <property type="entry name" value="VWFA DOMAIN-CONTAINING PROTEIN"/>
    <property type="match status" value="1"/>
</dbReference>
<keyword evidence="1" id="KW-0812">Transmembrane</keyword>
<organism evidence="3 4">
    <name type="scientific">Thioalkalicoccus limnaeus</name>
    <dbReference type="NCBI Taxonomy" id="120681"/>
    <lineage>
        <taxon>Bacteria</taxon>
        <taxon>Pseudomonadati</taxon>
        <taxon>Pseudomonadota</taxon>
        <taxon>Gammaproteobacteria</taxon>
        <taxon>Chromatiales</taxon>
        <taxon>Chromatiaceae</taxon>
        <taxon>Thioalkalicoccus</taxon>
    </lineage>
</organism>
<evidence type="ECO:0000313" key="4">
    <source>
        <dbReference type="Proteomes" id="UP001564408"/>
    </source>
</evidence>